<dbReference type="Pfam" id="PF11750">
    <property type="entry name" value="DUF3307"/>
    <property type="match status" value="1"/>
</dbReference>
<proteinExistence type="predicted"/>
<comment type="caution">
    <text evidence="2">The sequence shown here is derived from an EMBL/GenBank/DDBJ whole genome shotgun (WGS) entry which is preliminary data.</text>
</comment>
<keyword evidence="1" id="KW-0812">Transmembrane</keyword>
<dbReference type="OrthoDB" id="3542456at2"/>
<organism evidence="2 3">
    <name type="scientific">Parafrankia colletiae</name>
    <dbReference type="NCBI Taxonomy" id="573497"/>
    <lineage>
        <taxon>Bacteria</taxon>
        <taxon>Bacillati</taxon>
        <taxon>Actinomycetota</taxon>
        <taxon>Actinomycetes</taxon>
        <taxon>Frankiales</taxon>
        <taxon>Frankiaceae</taxon>
        <taxon>Parafrankia</taxon>
    </lineage>
</organism>
<dbReference type="AlphaFoldDB" id="A0A1S1Q7D5"/>
<dbReference type="Proteomes" id="UP000179627">
    <property type="component" value="Unassembled WGS sequence"/>
</dbReference>
<sequence>MNQTALFSAVFIALFVGHHLGDHVAQTDWQAARKHGSGWAAARAMTSHLLNYHLCIGAALLGLVLIDVPLRPAGVAAALAWSFVTHAFIDRRWPVRRILQRGRSPRFAEIDSGGLNGIYLADQSLHIGCLFVGALLAAALS</sequence>
<evidence type="ECO:0000313" key="3">
    <source>
        <dbReference type="Proteomes" id="UP000179627"/>
    </source>
</evidence>
<dbReference type="EMBL" id="MBLM01000163">
    <property type="protein sequence ID" value="OHV29391.1"/>
    <property type="molecule type" value="Genomic_DNA"/>
</dbReference>
<evidence type="ECO:0000256" key="1">
    <source>
        <dbReference type="SAM" id="Phobius"/>
    </source>
</evidence>
<reference evidence="3" key="1">
    <citation type="submission" date="2016-07" db="EMBL/GenBank/DDBJ databases">
        <title>Sequence Frankia sp. strain CcI1.17.</title>
        <authorList>
            <person name="Ghodhbane-Gtari F."/>
            <person name="Swanson E."/>
            <person name="Gueddou A."/>
            <person name="Morris K."/>
            <person name="Hezbri K."/>
            <person name="Ktari A."/>
            <person name="Nouioui I."/>
            <person name="Abebe-Akele F."/>
            <person name="Simpson S."/>
            <person name="Thomas K."/>
            <person name="Gtari M."/>
            <person name="Tisa L.S."/>
            <person name="Hurst S."/>
        </authorList>
    </citation>
    <scope>NUCLEOTIDE SEQUENCE [LARGE SCALE GENOMIC DNA]</scope>
    <source>
        <strain evidence="3">Cc1.17</strain>
    </source>
</reference>
<name>A0A1S1Q7D5_9ACTN</name>
<keyword evidence="1" id="KW-1133">Transmembrane helix</keyword>
<keyword evidence="1" id="KW-0472">Membrane</keyword>
<evidence type="ECO:0000313" key="2">
    <source>
        <dbReference type="EMBL" id="OHV29391.1"/>
    </source>
</evidence>
<evidence type="ECO:0008006" key="4">
    <source>
        <dbReference type="Google" id="ProtNLM"/>
    </source>
</evidence>
<feature type="transmembrane region" description="Helical" evidence="1">
    <location>
        <begin position="45"/>
        <end position="66"/>
    </location>
</feature>
<accession>A0A1S1Q7D5</accession>
<gene>
    <name evidence="2" type="ORF">CC117_07255</name>
</gene>
<protein>
    <recommendedName>
        <fullName evidence="4">DUF3307 domain-containing protein</fullName>
    </recommendedName>
</protein>
<keyword evidence="3" id="KW-1185">Reference proteome</keyword>
<dbReference type="InterPro" id="IPR021737">
    <property type="entry name" value="Phage_phiKZ_Orf197"/>
</dbReference>
<feature type="transmembrane region" description="Helical" evidence="1">
    <location>
        <begin position="73"/>
        <end position="89"/>
    </location>
</feature>